<evidence type="ECO:0000313" key="10">
    <source>
        <dbReference type="Proteomes" id="UP000694397"/>
    </source>
</evidence>
<keyword evidence="4" id="KW-0863">Zinc-finger</keyword>
<evidence type="ECO:0000259" key="8">
    <source>
        <dbReference type="SMART" id="SM01328"/>
    </source>
</evidence>
<dbReference type="PANTHER" id="PTHR14402:SF8">
    <property type="entry name" value="RECEPTOR-TRANSPORTING PROTEIN 4"/>
    <property type="match status" value="1"/>
</dbReference>
<dbReference type="Ensembl" id="ENSSFOT00015022739.2">
    <property type="protein sequence ID" value="ENSSFOP00015022491.2"/>
    <property type="gene ID" value="ENSSFOG00015014428.2"/>
</dbReference>
<dbReference type="InterPro" id="IPR026096">
    <property type="entry name" value="R-trans_p"/>
</dbReference>
<dbReference type="AlphaFoldDB" id="A0A8C9RTV1"/>
<accession>A0A8C9RTV1</accession>
<evidence type="ECO:0000256" key="4">
    <source>
        <dbReference type="ARBA" id="ARBA00022771"/>
    </source>
</evidence>
<dbReference type="GO" id="GO:0051205">
    <property type="term" value="P:protein insertion into membrane"/>
    <property type="evidence" value="ECO:0007669"/>
    <property type="project" value="TreeGrafter"/>
</dbReference>
<dbReference type="SMART" id="SM01328">
    <property type="entry name" value="zf-3CxxC"/>
    <property type="match status" value="1"/>
</dbReference>
<proteinExistence type="predicted"/>
<dbReference type="Proteomes" id="UP000694397">
    <property type="component" value="Chromosome 25"/>
</dbReference>
<dbReference type="Pfam" id="PF13695">
    <property type="entry name" value="Zn_ribbon_3CxxC"/>
    <property type="match status" value="1"/>
</dbReference>
<dbReference type="InterPro" id="IPR027377">
    <property type="entry name" value="ZAR1/RTP1-5-like_Znf-3CxxC"/>
</dbReference>
<protein>
    <recommendedName>
        <fullName evidence="8">3CxxC-type domain-containing protein</fullName>
    </recommendedName>
</protein>
<sequence length="194" mass="22433">RNYSCWAIINVKELDKEDSWFIEFDDTIETERTASGSKKYICRPFSRFTCSICHHRWASSKSMVVGVVKVRRYKQNCERCEGATFEEPNCYGQESEPKQHFYERILKGGHVSKHCEAAGQVCVTCHSHTHSLSLQLTYALIHTHTHTLIQNTRKTNIENIYIKLVFCRRGSALSLGHTWRHTFARTSAIPGCLY</sequence>
<dbReference type="GO" id="GO:0031849">
    <property type="term" value="F:olfactory receptor binding"/>
    <property type="evidence" value="ECO:0007669"/>
    <property type="project" value="TreeGrafter"/>
</dbReference>
<comment type="subcellular location">
    <subcellularLocation>
        <location evidence="1">Membrane</location>
        <topology evidence="1">Single-pass membrane protein</topology>
    </subcellularLocation>
</comment>
<name>A0A8C9RTV1_SCLFO</name>
<organism evidence="9 10">
    <name type="scientific">Scleropages formosus</name>
    <name type="common">Asian bonytongue</name>
    <name type="synonym">Osteoglossum formosum</name>
    <dbReference type="NCBI Taxonomy" id="113540"/>
    <lineage>
        <taxon>Eukaryota</taxon>
        <taxon>Metazoa</taxon>
        <taxon>Chordata</taxon>
        <taxon>Craniata</taxon>
        <taxon>Vertebrata</taxon>
        <taxon>Euteleostomi</taxon>
        <taxon>Actinopterygii</taxon>
        <taxon>Neopterygii</taxon>
        <taxon>Teleostei</taxon>
        <taxon>Osteoglossocephala</taxon>
        <taxon>Osteoglossomorpha</taxon>
        <taxon>Osteoglossiformes</taxon>
        <taxon>Osteoglossidae</taxon>
        <taxon>Scleropages</taxon>
    </lineage>
</organism>
<feature type="domain" description="3CxxC-type" evidence="8">
    <location>
        <begin position="43"/>
        <end position="121"/>
    </location>
</feature>
<keyword evidence="2" id="KW-0812">Transmembrane</keyword>
<evidence type="ECO:0000256" key="5">
    <source>
        <dbReference type="ARBA" id="ARBA00022833"/>
    </source>
</evidence>
<keyword evidence="3" id="KW-0479">Metal-binding</keyword>
<reference evidence="9 10" key="1">
    <citation type="submission" date="2019-04" db="EMBL/GenBank/DDBJ databases">
        <authorList>
            <consortium name="Wellcome Sanger Institute Data Sharing"/>
        </authorList>
    </citation>
    <scope>NUCLEOTIDE SEQUENCE [LARGE SCALE GENOMIC DNA]</scope>
</reference>
<evidence type="ECO:0000256" key="1">
    <source>
        <dbReference type="ARBA" id="ARBA00004167"/>
    </source>
</evidence>
<evidence type="ECO:0000313" key="9">
    <source>
        <dbReference type="Ensembl" id="ENSSFOP00015022491.2"/>
    </source>
</evidence>
<keyword evidence="5" id="KW-0862">Zinc</keyword>
<dbReference type="GO" id="GO:0008270">
    <property type="term" value="F:zinc ion binding"/>
    <property type="evidence" value="ECO:0007669"/>
    <property type="project" value="UniProtKB-KW"/>
</dbReference>
<dbReference type="GO" id="GO:0016020">
    <property type="term" value="C:membrane"/>
    <property type="evidence" value="ECO:0007669"/>
    <property type="project" value="UniProtKB-SubCell"/>
</dbReference>
<evidence type="ECO:0000256" key="2">
    <source>
        <dbReference type="ARBA" id="ARBA00022692"/>
    </source>
</evidence>
<keyword evidence="10" id="KW-1185">Reference proteome</keyword>
<keyword evidence="7" id="KW-0472">Membrane</keyword>
<evidence type="ECO:0000256" key="7">
    <source>
        <dbReference type="ARBA" id="ARBA00023136"/>
    </source>
</evidence>
<keyword evidence="6" id="KW-1133">Transmembrane helix</keyword>
<dbReference type="PANTHER" id="PTHR14402">
    <property type="entry name" value="RECEPTOR TRANSPORTING PROTEIN"/>
    <property type="match status" value="1"/>
</dbReference>
<reference evidence="9" key="2">
    <citation type="submission" date="2025-08" db="UniProtKB">
        <authorList>
            <consortium name="Ensembl"/>
        </authorList>
    </citation>
    <scope>IDENTIFICATION</scope>
</reference>
<evidence type="ECO:0000256" key="3">
    <source>
        <dbReference type="ARBA" id="ARBA00022723"/>
    </source>
</evidence>
<dbReference type="GO" id="GO:0006612">
    <property type="term" value="P:protein targeting to membrane"/>
    <property type="evidence" value="ECO:0007669"/>
    <property type="project" value="TreeGrafter"/>
</dbReference>
<evidence type="ECO:0000256" key="6">
    <source>
        <dbReference type="ARBA" id="ARBA00022989"/>
    </source>
</evidence>
<reference evidence="9" key="3">
    <citation type="submission" date="2025-09" db="UniProtKB">
        <authorList>
            <consortium name="Ensembl"/>
        </authorList>
    </citation>
    <scope>IDENTIFICATION</scope>
</reference>